<name>A0A8D7ZUK4_CULPI</name>
<dbReference type="PANTHER" id="PTHR24373:SF275">
    <property type="entry name" value="TIR DOMAIN-CONTAINING PROTEIN"/>
    <property type="match status" value="1"/>
</dbReference>
<dbReference type="InterPro" id="IPR032675">
    <property type="entry name" value="LRR_dom_sf"/>
</dbReference>
<keyword evidence="5" id="KW-0675">Receptor</keyword>
<proteinExistence type="predicted"/>
<evidence type="ECO:0000256" key="3">
    <source>
        <dbReference type="ARBA" id="ARBA00022737"/>
    </source>
</evidence>
<dbReference type="PANTHER" id="PTHR24373">
    <property type="entry name" value="SLIT RELATED LEUCINE-RICH REPEAT NEURONAL PROTEIN"/>
    <property type="match status" value="1"/>
</dbReference>
<dbReference type="InterPro" id="IPR003591">
    <property type="entry name" value="Leu-rich_rpt_typical-subtyp"/>
</dbReference>
<protein>
    <submittedName>
        <fullName evidence="5">Leucine-rich repeat-containing G-protein coupled receptor 4</fullName>
    </submittedName>
</protein>
<reference evidence="5" key="1">
    <citation type="submission" date="2021-05" db="EMBL/GenBank/DDBJ databases">
        <authorList>
            <person name="Alioto T."/>
            <person name="Alioto T."/>
            <person name="Gomez Garrido J."/>
        </authorList>
    </citation>
    <scope>NUCLEOTIDE SEQUENCE</scope>
</reference>
<evidence type="ECO:0000256" key="1">
    <source>
        <dbReference type="ARBA" id="ARBA00022614"/>
    </source>
</evidence>
<keyword evidence="2 4" id="KW-0732">Signal</keyword>
<evidence type="ECO:0000256" key="4">
    <source>
        <dbReference type="SAM" id="SignalP"/>
    </source>
</evidence>
<dbReference type="InterPro" id="IPR001611">
    <property type="entry name" value="Leu-rich_rpt"/>
</dbReference>
<dbReference type="PROSITE" id="PS51450">
    <property type="entry name" value="LRR"/>
    <property type="match status" value="3"/>
</dbReference>
<dbReference type="InterPro" id="IPR050328">
    <property type="entry name" value="Dev_Immune_Receptor"/>
</dbReference>
<feature type="chain" id="PRO_5034911584" evidence="4">
    <location>
        <begin position="21"/>
        <end position="692"/>
    </location>
</feature>
<keyword evidence="1" id="KW-0433">Leucine-rich repeat</keyword>
<dbReference type="AlphaFoldDB" id="A0A8D7ZUK4"/>
<sequence>MKVLKCFLIAIGLIIPGSTANGINNTSILSTNVPVTHPEMYKNYPQLWHLDMSNQTSFEFPLDRVLLVHKKLARYFCNNCSVHSIYKQSFSMLPQLTHLELDHNNLSYIHPDAFENNPLLQKVQLVGNNLVKFNPEATLNHVTYLCILNLNQNSGFNINQVQMKLPWLVYFSCKYCNTSFVDKSTMSRWQRLGHLHLPNNNIERIDQDAFKPMSRFKHLNIKGNRKLTKLNVQSKTLQHLDAEDCALEGILDTSDLPALETINVRNNQISKIHERGFQNSENIKRILLDDNQIKKIPEKLLELPLYKLEALCVDRNPLQPREILGGFIAKYSAKKLRQGCLEDESPSKQFENLPSINGVALYTNFSDVHKFEENSTADFSFQNIVNIEGDYFKYVSSISKIVMDNNSNYDFPNGYAFLQSNFITEISLADCAITAVHEKTFKLLPNIKSINFKGNRIKSLHSSKMFENNPRLEHLNFAHNELEFIAPNQFQELKALRSVNINHNRLLSNQRGTPFLISFFLEKLSCHLCSFYQIDDVTLSGLIKLKELDLSHNEITIVSENAFQSTKQLQRLDLSHNHLKTFEPDVLKLDHLHTLCLAENREFEFHSHKSHILVDNTPKLQKLETKCKETTFSKKLTELLKNRSLKPSKIRSLNQRANLVSIESEFSLATSNLVGSIHILVICTSLVFQILI</sequence>
<organism evidence="5">
    <name type="scientific">Culex pipiens</name>
    <name type="common">House mosquito</name>
    <dbReference type="NCBI Taxonomy" id="7175"/>
    <lineage>
        <taxon>Eukaryota</taxon>
        <taxon>Metazoa</taxon>
        <taxon>Ecdysozoa</taxon>
        <taxon>Arthropoda</taxon>
        <taxon>Hexapoda</taxon>
        <taxon>Insecta</taxon>
        <taxon>Pterygota</taxon>
        <taxon>Neoptera</taxon>
        <taxon>Endopterygota</taxon>
        <taxon>Diptera</taxon>
        <taxon>Nematocera</taxon>
        <taxon>Culicoidea</taxon>
        <taxon>Culicidae</taxon>
        <taxon>Culicinae</taxon>
        <taxon>Culicini</taxon>
        <taxon>Culex</taxon>
        <taxon>Culex</taxon>
    </lineage>
</organism>
<dbReference type="EMBL" id="HBUE01003567">
    <property type="protein sequence ID" value="CAG6444773.1"/>
    <property type="molecule type" value="Transcribed_RNA"/>
</dbReference>
<evidence type="ECO:0000256" key="2">
    <source>
        <dbReference type="ARBA" id="ARBA00022729"/>
    </source>
</evidence>
<dbReference type="SMART" id="SM00369">
    <property type="entry name" value="LRR_TYP"/>
    <property type="match status" value="8"/>
</dbReference>
<keyword evidence="3" id="KW-0677">Repeat</keyword>
<evidence type="ECO:0000313" key="5">
    <source>
        <dbReference type="EMBL" id="CAG6444773.1"/>
    </source>
</evidence>
<accession>A0A8D7ZUK4</accession>
<feature type="signal peptide" evidence="4">
    <location>
        <begin position="1"/>
        <end position="20"/>
    </location>
</feature>
<dbReference type="Gene3D" id="3.80.10.10">
    <property type="entry name" value="Ribonuclease Inhibitor"/>
    <property type="match status" value="3"/>
</dbReference>
<dbReference type="SUPFAM" id="SSF52058">
    <property type="entry name" value="L domain-like"/>
    <property type="match status" value="2"/>
</dbReference>
<dbReference type="Pfam" id="PF13855">
    <property type="entry name" value="LRR_8"/>
    <property type="match status" value="4"/>
</dbReference>